<name>V5BDV3_9GAMM</name>
<feature type="transmembrane region" description="Helical" evidence="11">
    <location>
        <begin position="319"/>
        <end position="341"/>
    </location>
</feature>
<dbReference type="GO" id="GO:0016020">
    <property type="term" value="C:membrane"/>
    <property type="evidence" value="ECO:0007669"/>
    <property type="project" value="UniProtKB-SubCell"/>
</dbReference>
<dbReference type="InterPro" id="IPR001750">
    <property type="entry name" value="ND/Mrp_TM"/>
</dbReference>
<comment type="similarity">
    <text evidence="2">Belongs to the complex I subunit 4 family.</text>
</comment>
<dbReference type="eggNOG" id="COG1008">
    <property type="taxonomic scope" value="Bacteria"/>
</dbReference>
<dbReference type="OrthoDB" id="9768329at2"/>
<keyword evidence="6 11" id="KW-0472">Membrane</keyword>
<gene>
    <name evidence="13" type="primary">nuoM</name>
    <name evidence="13" type="ORF">MGMO_100c00060</name>
</gene>
<evidence type="ECO:0000256" key="5">
    <source>
        <dbReference type="ARBA" id="ARBA00022989"/>
    </source>
</evidence>
<feature type="transmembrane region" description="Helical" evidence="11">
    <location>
        <begin position="362"/>
        <end position="383"/>
    </location>
</feature>
<feature type="transmembrane region" description="Helical" evidence="11">
    <location>
        <begin position="446"/>
        <end position="466"/>
    </location>
</feature>
<dbReference type="InterPro" id="IPR010227">
    <property type="entry name" value="NADH_Q_OxRdtase_chainM/4"/>
</dbReference>
<dbReference type="PANTHER" id="PTHR43507:SF1">
    <property type="entry name" value="NADH-UBIQUINONE OXIDOREDUCTASE CHAIN 4"/>
    <property type="match status" value="1"/>
</dbReference>
<evidence type="ECO:0000256" key="10">
    <source>
        <dbReference type="SAM" id="MobiDB-lite"/>
    </source>
</evidence>
<dbReference type="NCBIfam" id="TIGR01972">
    <property type="entry name" value="NDH_I_M"/>
    <property type="match status" value="1"/>
</dbReference>
<evidence type="ECO:0000256" key="9">
    <source>
        <dbReference type="RuleBase" id="RU000320"/>
    </source>
</evidence>
<evidence type="ECO:0000256" key="4">
    <source>
        <dbReference type="ARBA" id="ARBA00022692"/>
    </source>
</evidence>
<dbReference type="GO" id="GO:0048039">
    <property type="term" value="F:ubiquinone binding"/>
    <property type="evidence" value="ECO:0007669"/>
    <property type="project" value="TreeGrafter"/>
</dbReference>
<evidence type="ECO:0000256" key="1">
    <source>
        <dbReference type="ARBA" id="ARBA00004127"/>
    </source>
</evidence>
<dbReference type="PANTHER" id="PTHR43507">
    <property type="entry name" value="NADH-UBIQUINONE OXIDOREDUCTASE CHAIN 4"/>
    <property type="match status" value="1"/>
</dbReference>
<organism evidence="13 14">
    <name type="scientific">Methyloglobulus morosus KoM1</name>
    <dbReference type="NCBI Taxonomy" id="1116472"/>
    <lineage>
        <taxon>Bacteria</taxon>
        <taxon>Pseudomonadati</taxon>
        <taxon>Pseudomonadota</taxon>
        <taxon>Gammaproteobacteria</taxon>
        <taxon>Methylococcales</taxon>
        <taxon>Methylococcaceae</taxon>
        <taxon>Methyloglobulus</taxon>
    </lineage>
</organism>
<keyword evidence="13" id="KW-0560">Oxidoreductase</keyword>
<keyword evidence="5 11" id="KW-1133">Transmembrane helix</keyword>
<comment type="caution">
    <text evidence="13">The sequence shown here is derived from an EMBL/GenBank/DDBJ whole genome shotgun (WGS) entry which is preliminary data.</text>
</comment>
<evidence type="ECO:0000256" key="8">
    <source>
        <dbReference type="ARBA" id="ARBA00032798"/>
    </source>
</evidence>
<feature type="transmembrane region" description="Helical" evidence="11">
    <location>
        <begin position="98"/>
        <end position="115"/>
    </location>
</feature>
<reference evidence="13 14" key="1">
    <citation type="journal article" date="2013" name="Genome Announc.">
        <title>Draft Genome Sequence of the Methanotrophic Gammaproteobacterium Methyloglobulus morosus DSM 22980 Strain KoM1.</title>
        <authorList>
            <person name="Poehlein A."/>
            <person name="Deutzmann J.S."/>
            <person name="Daniel R."/>
            <person name="Simeonova D.D."/>
        </authorList>
    </citation>
    <scope>NUCLEOTIDE SEQUENCE [LARGE SCALE GENOMIC DNA]</scope>
    <source>
        <strain evidence="13 14">KoM1</strain>
    </source>
</reference>
<dbReference type="GO" id="GO:0042773">
    <property type="term" value="P:ATP synthesis coupled electron transport"/>
    <property type="evidence" value="ECO:0007669"/>
    <property type="project" value="InterPro"/>
</dbReference>
<evidence type="ECO:0000256" key="6">
    <source>
        <dbReference type="ARBA" id="ARBA00023136"/>
    </source>
</evidence>
<feature type="transmembrane region" description="Helical" evidence="11">
    <location>
        <begin position="202"/>
        <end position="224"/>
    </location>
</feature>
<proteinExistence type="inferred from homology"/>
<accession>V5BDV3</accession>
<keyword evidence="4 9" id="KW-0812">Transmembrane</keyword>
<dbReference type="GO" id="GO:0015990">
    <property type="term" value="P:electron transport coupled proton transport"/>
    <property type="evidence" value="ECO:0007669"/>
    <property type="project" value="TreeGrafter"/>
</dbReference>
<feature type="transmembrane region" description="Helical" evidence="11">
    <location>
        <begin position="403"/>
        <end position="425"/>
    </location>
</feature>
<feature type="transmembrane region" description="Helical" evidence="11">
    <location>
        <begin position="236"/>
        <end position="259"/>
    </location>
</feature>
<dbReference type="STRING" id="1116472.MGMO_100c00060"/>
<dbReference type="AlphaFoldDB" id="V5BDV3"/>
<comment type="subcellular location">
    <subcellularLocation>
        <location evidence="1">Endomembrane system</location>
        <topology evidence="1">Multi-pass membrane protein</topology>
    </subcellularLocation>
    <subcellularLocation>
        <location evidence="9">Membrane</location>
        <topology evidence="9">Multi-pass membrane protein</topology>
    </subcellularLocation>
</comment>
<feature type="compositionally biased region" description="Polar residues" evidence="10">
    <location>
        <begin position="483"/>
        <end position="495"/>
    </location>
</feature>
<keyword evidence="14" id="KW-1185">Reference proteome</keyword>
<feature type="transmembrane region" description="Helical" evidence="11">
    <location>
        <begin position="265"/>
        <end position="286"/>
    </location>
</feature>
<dbReference type="PRINTS" id="PR01437">
    <property type="entry name" value="NUOXDRDTASE4"/>
</dbReference>
<evidence type="ECO:0000256" key="7">
    <source>
        <dbReference type="ARBA" id="ARBA00031584"/>
    </source>
</evidence>
<dbReference type="GO" id="GO:0008137">
    <property type="term" value="F:NADH dehydrogenase (ubiquinone) activity"/>
    <property type="evidence" value="ECO:0007669"/>
    <property type="project" value="InterPro"/>
</dbReference>
<sequence>MAFTPLIAMVAVLYSHSPAMTKRVSYAATSLNTLLSLYLLIKFDVDKAGLQFAEQFSFLGLSYSVGIDGLNILFIPLIACATLLVLIYISATQTSGNSRLIAGVLGYEAILMAAFCAMNVLQFWFLTVAELLPLILMAKQSELDQKKRHLVVRLLQFFGASLFMTLCGFLLLAFGLIDSEHPLTFDFMTLKSNNAYLHDETLIFILLFYGFAIRMPLFPFHGWLPLLVEQGKLTSMTVFIIGLKLGVYAMIRFIFPLVPGIAEQWANYVLILCLISIFYGALLAFMQNNIYRLLAFATISHTGMLVFGLFSFNEHGLEGTLLLSLVYGLASLGMLLSISLINEQTRTVMIPRLGDLFDSHTTLALLFMITALSTMIMPGSLGFDAGHLLLEGVIEEHEWGVSITILTGHVLAAGFLLWAFQRMFLASSKRHIHYSRNDQTINQERIIALIICSLLIGTGLNSMPLLNLIEKDVAELVRQYPVHSSQDGAETPNDNVETDDKDAAP</sequence>
<feature type="transmembrane region" description="Helical" evidence="11">
    <location>
        <begin position="150"/>
        <end position="177"/>
    </location>
</feature>
<dbReference type="Pfam" id="PF00361">
    <property type="entry name" value="Proton_antipo_M"/>
    <property type="match status" value="1"/>
</dbReference>
<feature type="domain" description="NADH:quinone oxidoreductase/Mrp antiporter transmembrane" evidence="12">
    <location>
        <begin position="117"/>
        <end position="409"/>
    </location>
</feature>
<feature type="transmembrane region" description="Helical" evidence="11">
    <location>
        <begin position="70"/>
        <end position="91"/>
    </location>
</feature>
<protein>
    <recommendedName>
        <fullName evidence="3">NADH-quinone oxidoreductase subunit M</fullName>
    </recommendedName>
    <alternativeName>
        <fullName evidence="7">NADH dehydrogenase I subunit M</fullName>
    </alternativeName>
    <alternativeName>
        <fullName evidence="8">NDH-1 subunit M</fullName>
    </alternativeName>
</protein>
<evidence type="ECO:0000256" key="3">
    <source>
        <dbReference type="ARBA" id="ARBA00019906"/>
    </source>
</evidence>
<feature type="region of interest" description="Disordered" evidence="10">
    <location>
        <begin position="483"/>
        <end position="505"/>
    </location>
</feature>
<dbReference type="GO" id="GO:0003954">
    <property type="term" value="F:NADH dehydrogenase activity"/>
    <property type="evidence" value="ECO:0007669"/>
    <property type="project" value="TreeGrafter"/>
</dbReference>
<evidence type="ECO:0000313" key="14">
    <source>
        <dbReference type="Proteomes" id="UP000017842"/>
    </source>
</evidence>
<evidence type="ECO:0000313" key="13">
    <source>
        <dbReference type="EMBL" id="ESS71485.1"/>
    </source>
</evidence>
<evidence type="ECO:0000256" key="2">
    <source>
        <dbReference type="ARBA" id="ARBA00009025"/>
    </source>
</evidence>
<dbReference type="GO" id="GO:0012505">
    <property type="term" value="C:endomembrane system"/>
    <property type="evidence" value="ECO:0007669"/>
    <property type="project" value="UniProtKB-SubCell"/>
</dbReference>
<dbReference type="Proteomes" id="UP000017842">
    <property type="component" value="Unassembled WGS sequence"/>
</dbReference>
<dbReference type="PATRIC" id="fig|1116472.3.peg.2753"/>
<evidence type="ECO:0000259" key="12">
    <source>
        <dbReference type="Pfam" id="PF00361"/>
    </source>
</evidence>
<dbReference type="InterPro" id="IPR003918">
    <property type="entry name" value="NADH_UbQ_OxRdtase"/>
</dbReference>
<dbReference type="EMBL" id="AYLO01000096">
    <property type="protein sequence ID" value="ESS71485.1"/>
    <property type="molecule type" value="Genomic_DNA"/>
</dbReference>
<evidence type="ECO:0000256" key="11">
    <source>
        <dbReference type="SAM" id="Phobius"/>
    </source>
</evidence>
<feature type="compositionally biased region" description="Acidic residues" evidence="10">
    <location>
        <begin position="496"/>
        <end position="505"/>
    </location>
</feature>